<organism evidence="1 2">
    <name type="scientific">Platysternon megacephalum</name>
    <name type="common">big-headed turtle</name>
    <dbReference type="NCBI Taxonomy" id="55544"/>
    <lineage>
        <taxon>Eukaryota</taxon>
        <taxon>Metazoa</taxon>
        <taxon>Chordata</taxon>
        <taxon>Craniata</taxon>
        <taxon>Vertebrata</taxon>
        <taxon>Euteleostomi</taxon>
        <taxon>Archelosauria</taxon>
        <taxon>Testudinata</taxon>
        <taxon>Testudines</taxon>
        <taxon>Cryptodira</taxon>
        <taxon>Durocryptodira</taxon>
        <taxon>Testudinoidea</taxon>
        <taxon>Platysternidae</taxon>
        <taxon>Platysternon</taxon>
    </lineage>
</organism>
<keyword evidence="1" id="KW-0378">Hydrolase</keyword>
<protein>
    <submittedName>
        <fullName evidence="1">RNA exonuclease 1-like protein</fullName>
    </submittedName>
</protein>
<dbReference type="GO" id="GO:0004527">
    <property type="term" value="F:exonuclease activity"/>
    <property type="evidence" value="ECO:0007669"/>
    <property type="project" value="UniProtKB-KW"/>
</dbReference>
<gene>
    <name evidence="1" type="ORF">DR999_PMT05976</name>
</gene>
<proteinExistence type="predicted"/>
<comment type="caution">
    <text evidence="1">The sequence shown here is derived from an EMBL/GenBank/DDBJ whole genome shotgun (WGS) entry which is preliminary data.</text>
</comment>
<reference evidence="1 2" key="2">
    <citation type="submission" date="2019-04" db="EMBL/GenBank/DDBJ databases">
        <title>The genome sequence of big-headed turtle.</title>
        <authorList>
            <person name="Gong S."/>
        </authorList>
    </citation>
    <scope>NUCLEOTIDE SEQUENCE [LARGE SCALE GENOMIC DNA]</scope>
    <source>
        <strain evidence="1">DO16091913</strain>
        <tissue evidence="1">Muscle</tissue>
    </source>
</reference>
<name>A0A4D9ETM4_9SAUR</name>
<evidence type="ECO:0000313" key="2">
    <source>
        <dbReference type="Proteomes" id="UP000297703"/>
    </source>
</evidence>
<keyword evidence="1" id="KW-0540">Nuclease</keyword>
<dbReference type="AlphaFoldDB" id="A0A4D9ETM4"/>
<reference evidence="1 2" key="1">
    <citation type="submission" date="2019-04" db="EMBL/GenBank/DDBJ databases">
        <title>Draft genome of the big-headed turtle Platysternon megacephalum.</title>
        <authorList>
            <person name="Gong S."/>
        </authorList>
    </citation>
    <scope>NUCLEOTIDE SEQUENCE [LARGE SCALE GENOMIC DNA]</scope>
    <source>
        <strain evidence="1">DO16091913</strain>
        <tissue evidence="1">Muscle</tissue>
    </source>
</reference>
<sequence length="100" mass="11553">MLYCTLDGGKNDDIGNVLTEKLITSKYSFSLHCMAIRPGVWTPFCAVWGYTSAREWAKFEIDLIMERIRKKTTTRAASFQMPFKRPEEFYQVFLTMGIGP</sequence>
<evidence type="ECO:0000313" key="1">
    <source>
        <dbReference type="EMBL" id="TFK10578.1"/>
    </source>
</evidence>
<dbReference type="EMBL" id="QXTE01000039">
    <property type="protein sequence ID" value="TFK10578.1"/>
    <property type="molecule type" value="Genomic_DNA"/>
</dbReference>
<dbReference type="Proteomes" id="UP000297703">
    <property type="component" value="Unassembled WGS sequence"/>
</dbReference>
<keyword evidence="2" id="KW-1185">Reference proteome</keyword>
<keyword evidence="1" id="KW-0269">Exonuclease</keyword>
<accession>A0A4D9ETM4</accession>